<dbReference type="SMART" id="SM00823">
    <property type="entry name" value="PKS_PP"/>
    <property type="match status" value="2"/>
</dbReference>
<dbReference type="InterPro" id="IPR042099">
    <property type="entry name" value="ANL_N_sf"/>
</dbReference>
<keyword evidence="3" id="KW-0597">Phosphoprotein</keyword>
<dbReference type="InterPro" id="IPR000801">
    <property type="entry name" value="Esterase-like"/>
</dbReference>
<dbReference type="SUPFAM" id="SSF52777">
    <property type="entry name" value="CoA-dependent acyltransferases"/>
    <property type="match status" value="4"/>
</dbReference>
<gene>
    <name evidence="6" type="ORF">Van01_21610</name>
</gene>
<feature type="region of interest" description="Disordered" evidence="4">
    <location>
        <begin position="712"/>
        <end position="736"/>
    </location>
</feature>
<dbReference type="Gene3D" id="3.30.559.30">
    <property type="entry name" value="Nonribosomal peptide synthetase, condensation domain"/>
    <property type="match status" value="2"/>
</dbReference>
<dbReference type="Gene3D" id="3.30.300.30">
    <property type="match status" value="1"/>
</dbReference>
<dbReference type="CDD" id="cd19531">
    <property type="entry name" value="LCL_NRPS-like"/>
    <property type="match status" value="2"/>
</dbReference>
<dbReference type="PANTHER" id="PTHR45527:SF1">
    <property type="entry name" value="FATTY ACID SYNTHASE"/>
    <property type="match status" value="1"/>
</dbReference>
<dbReference type="SUPFAM" id="SSF56801">
    <property type="entry name" value="Acetyl-CoA synthetase-like"/>
    <property type="match status" value="2"/>
</dbReference>
<dbReference type="InterPro" id="IPR010071">
    <property type="entry name" value="AA_adenyl_dom"/>
</dbReference>
<dbReference type="RefSeq" id="WP_204005252.1">
    <property type="nucleotide sequence ID" value="NZ_BOOZ01000009.1"/>
</dbReference>
<evidence type="ECO:0000313" key="7">
    <source>
        <dbReference type="Proteomes" id="UP000647017"/>
    </source>
</evidence>
<dbReference type="Pfam" id="PF13193">
    <property type="entry name" value="AMP-binding_C"/>
    <property type="match status" value="1"/>
</dbReference>
<dbReference type="Proteomes" id="UP000647017">
    <property type="component" value="Unassembled WGS sequence"/>
</dbReference>
<dbReference type="PROSITE" id="PS00012">
    <property type="entry name" value="PHOSPHOPANTETHEINE"/>
    <property type="match status" value="1"/>
</dbReference>
<dbReference type="Gene3D" id="1.10.1200.10">
    <property type="entry name" value="ACP-like"/>
    <property type="match status" value="2"/>
</dbReference>
<reference evidence="6 7" key="1">
    <citation type="submission" date="2021-01" db="EMBL/GenBank/DDBJ databases">
        <title>Whole genome shotgun sequence of Verrucosispora andamanensis NBRC 109075.</title>
        <authorList>
            <person name="Komaki H."/>
            <person name="Tamura T."/>
        </authorList>
    </citation>
    <scope>NUCLEOTIDE SEQUENCE [LARGE SCALE GENOMIC DNA]</scope>
    <source>
        <strain evidence="6 7">NBRC 109075</strain>
    </source>
</reference>
<dbReference type="Gene3D" id="3.40.50.12780">
    <property type="entry name" value="N-terminal domain of ligase-like"/>
    <property type="match status" value="1"/>
</dbReference>
<keyword evidence="7" id="KW-1185">Reference proteome</keyword>
<dbReference type="Gene3D" id="3.40.50.980">
    <property type="match status" value="2"/>
</dbReference>
<feature type="domain" description="Carrier" evidence="5">
    <location>
        <begin position="1963"/>
        <end position="2037"/>
    </location>
</feature>
<dbReference type="PROSITE" id="PS50075">
    <property type="entry name" value="CARRIER"/>
    <property type="match status" value="2"/>
</dbReference>
<evidence type="ECO:0000259" key="5">
    <source>
        <dbReference type="PROSITE" id="PS50075"/>
    </source>
</evidence>
<dbReference type="PROSITE" id="PS00455">
    <property type="entry name" value="AMP_BINDING"/>
    <property type="match status" value="1"/>
</dbReference>
<dbReference type="InterPro" id="IPR029058">
    <property type="entry name" value="AB_hydrolase_fold"/>
</dbReference>
<dbReference type="Pfam" id="PF00668">
    <property type="entry name" value="Condensation"/>
    <property type="match status" value="2"/>
</dbReference>
<dbReference type="InterPro" id="IPR001242">
    <property type="entry name" value="Condensation_dom"/>
</dbReference>
<dbReference type="SUPFAM" id="SSF53474">
    <property type="entry name" value="alpha/beta-Hydrolases"/>
    <property type="match status" value="1"/>
</dbReference>
<dbReference type="InterPro" id="IPR045851">
    <property type="entry name" value="AMP-bd_C_sf"/>
</dbReference>
<evidence type="ECO:0000313" key="6">
    <source>
        <dbReference type="EMBL" id="GIJ08947.1"/>
    </source>
</evidence>
<dbReference type="SUPFAM" id="SSF47336">
    <property type="entry name" value="ACP-like"/>
    <property type="match status" value="2"/>
</dbReference>
<dbReference type="Gene3D" id="2.30.38.10">
    <property type="entry name" value="Luciferase, Domain 3"/>
    <property type="match status" value="1"/>
</dbReference>
<keyword evidence="2" id="KW-0596">Phosphopantetheine</keyword>
<dbReference type="InterPro" id="IPR006162">
    <property type="entry name" value="Ppantetheine_attach_site"/>
</dbReference>
<dbReference type="InterPro" id="IPR025110">
    <property type="entry name" value="AMP-bd_C"/>
</dbReference>
<dbReference type="PANTHER" id="PTHR45527">
    <property type="entry name" value="NONRIBOSOMAL PEPTIDE SYNTHETASE"/>
    <property type="match status" value="1"/>
</dbReference>
<dbReference type="InterPro" id="IPR009081">
    <property type="entry name" value="PP-bd_ACP"/>
</dbReference>
<dbReference type="Pfam" id="PF00501">
    <property type="entry name" value="AMP-binding"/>
    <property type="match status" value="3"/>
</dbReference>
<feature type="compositionally biased region" description="Basic and acidic residues" evidence="4">
    <location>
        <begin position="1431"/>
        <end position="1444"/>
    </location>
</feature>
<proteinExistence type="predicted"/>
<dbReference type="InterPro" id="IPR036736">
    <property type="entry name" value="ACP-like_sf"/>
</dbReference>
<dbReference type="InterPro" id="IPR020845">
    <property type="entry name" value="AMP-binding_CS"/>
</dbReference>
<dbReference type="InterPro" id="IPR023213">
    <property type="entry name" value="CAT-like_dom_sf"/>
</dbReference>
<dbReference type="EMBL" id="BOOZ01000009">
    <property type="protein sequence ID" value="GIJ08947.1"/>
    <property type="molecule type" value="Genomic_DNA"/>
</dbReference>
<feature type="region of interest" description="Disordered" evidence="4">
    <location>
        <begin position="436"/>
        <end position="475"/>
    </location>
</feature>
<dbReference type="NCBIfam" id="TIGR01733">
    <property type="entry name" value="AA-adenyl-dom"/>
    <property type="match status" value="1"/>
</dbReference>
<feature type="compositionally biased region" description="Pro residues" evidence="4">
    <location>
        <begin position="447"/>
        <end position="475"/>
    </location>
</feature>
<comment type="cofactor">
    <cofactor evidence="1">
        <name>pantetheine 4'-phosphate</name>
        <dbReference type="ChEBI" id="CHEBI:47942"/>
    </cofactor>
</comment>
<evidence type="ECO:0000256" key="2">
    <source>
        <dbReference type="ARBA" id="ARBA00022450"/>
    </source>
</evidence>
<protein>
    <recommendedName>
        <fullName evidence="5">Carrier domain-containing protein</fullName>
    </recommendedName>
</protein>
<comment type="caution">
    <text evidence="6">The sequence shown here is derived from an EMBL/GenBank/DDBJ whole genome shotgun (WGS) entry which is preliminary data.</text>
</comment>
<evidence type="ECO:0000256" key="1">
    <source>
        <dbReference type="ARBA" id="ARBA00001957"/>
    </source>
</evidence>
<sequence length="2288" mass="244091">MTRKPPLLPADPATESAPLAYSQEGLWFLQQLDAANTAYTVPLSLRLAPEVSRTSFEAALTALVGRHDALRLRFQSEGNGAPTLRTGPGYPPELRWHETADDDLWHELVAEIMREPFDLTSGRLVRGVGALAPGGGHRVCLAIPHIVADGWSVRLIARDLAALHAGAELPPLAVTYADFAAWQRGWLRGETLAAEVAYWREELATSTPLVLPTDFAAGPMTTATAAVATMTLPADVTADLLAVARSARATGFVATTALVAALLARWTSERDLLLGTAMAGRTMAALTDVVGNFVNTVALRVDLTDDPSFRDLLGRVRTKVLQAMRHADAPFHHVVADLAPRRDLHRQPVFNVVIAHQEFTGAAADDDAAIRLEPQETAAVVASHFDLDAETAVVDGRLSCLLIYRSDLFAAPTIERLRDHLVLLARQVARDPDTALFDLPLTGGPAATPPTAPPPAAPPPAAPPPAAPPPAAPPPAQAVALLAAIEEHARQRPDTDAVATGTDSLSYADLLHAAARKAAGLRRAGVGRGDIVAVSGPVRPEAVVDALAVLRCGAAYTLIEPGDPPTPGVTFHAGDVVPADADPVDDPPMPQDVAVLQHTPDGPVLVSHRNLAGVSAGLDLGPDEPVLLLDGFPLALWAVLRAGGTCVLPDGADVVGEVSRHAPSTVLLTAEQLADVLDADPHALDPVDAVVVAGDPVALAELPAPRPVRRTHGRAETTGVAAAHTGPAGEPRTIGAPVDGATAYVLDERMRQVPPGMVGRLHIGGTGVTAGYHGRAALTAERYRPDPFGPPGGRLFDTGDLAFVDTEGNLRWFDRRDRRVTVGGTPVDPAAVERVLTADPRVRRAAVLSHRSGGRTRLAAFIDTAPEQLTGVLAGAAREVGGAALPEHAEVTPDLPDQPDHSALLVRLGRADASPDPERVAGYERLVTDVWRQVLGTDTFTGTDSFFDIGGHSLLALPVLRGVQDATGIALPLASLFDFPTVRDLARHLADRDDGPAPLRRPDADRDAPAPLTHGQEALWILDRMGEARHAFNVPMSVRLATDADRDRVENAVATLIRRHESLRTRYEAAPDGIPYQVVIAPYPPELVWHDLRGLADDAARRRTAELFAAVYTEPFDLTRGEVLRGIVVVDRAACTVLLVCHHIAVDAWSRAVLTRELRAAYESEVLPEPAAQMADVAHWQRRQLTGEVLDQKLRYWRERLAGAPPLELPTGTRRASGRPSAPAGMVTARWEPEVTAGLLRLAAAEQVSPYATVASLLAACLAPYTTGGDVVFGSSLTGRLLAEMTDLVGLLTNTVMLRADATDDPSFRTLLRRMRAETMTAQQHQDTPYELVVPAMGGQSDGGRNPLSDVLLVYTAHSGDELAAALDRPGDEPPMAVGPRFGVEVHATLLDDTFALVVIFRSASYDTADMRALLDRLGALAATVVHQPDKPLSDVRPAERPEPRLSAGPTEPVPFHSPVAMIDDQAARRPDAVAVVDESGHLSYAELVTRANRYARHLCATGIRRGDVVAVCRRRDADRVVVLLGILKAGAAYLPLDPTHPPRRIQHALDQARPVLLVADDLGTQLATGPVPVRDYHPDDPAMAGQPATPPAVELGPDDLANVLFTSGSTGTPKGVAVPHGALANFFHGSRHWLALEPGDRMLQLAPHTFDVATLELLAPLCAGAATVSAPVDVLADDLGTLVRRYQVTVVFLVPPLLDLAIDRGVAELAPLRRIVSGGDVIATSSFNTLHCGQPPRRLMPVYGPTETSVIASVLTGDDLDDRELTGPVPIGRPVANVHWYVLDSRFRPVPRGTRGEIFIGGAGVARGYLGRPDLTADRFLPDPFGPPGSRMYRTGDLGRQRPDGVMEFGGRADTQVKIRGYRIELEEIEHAIRAHPSVRFAAAKVHRAETGPVLVGYYVPEEGTAATEPEEIRRHLADLLPPYAVPAVVETVPALPLSIHGKLDRDALPEPRIEAAPDSGPPRTSLEGEVADVWSAVLGRRIGVHDDFFAAGGHSLLVVHATDRLRADLGWEVPLRLLFDHPSVARYAAALDRLRHAGDRPAGVVHQRRWHSELLGSNRRVDLYVPAGFTPSDTDTLLVAPDGSDFVDVMRAPGVLDDLIHSGRIPPTPALFVSHPDWSTRQAELSEGVGFVDALVAEAVPLACEWLGLDPDRVRVVAAGASLGAVAAVTAALRHPLTVDGVVALSGPLWWSPPGEEPGWLLRRADAAHGTRFHVYAAEGDDPRIRAWSVRLADELTAAGNPARYVAGPGGHTFATWQDHLPDALTWVLSTDARQPAEGVQGAGRL</sequence>
<feature type="compositionally biased region" description="Basic and acidic residues" evidence="4">
    <location>
        <begin position="990"/>
        <end position="1008"/>
    </location>
</feature>
<feature type="region of interest" description="Disordered" evidence="4">
    <location>
        <begin position="1431"/>
        <end position="1455"/>
    </location>
</feature>
<dbReference type="Pfam" id="PF00550">
    <property type="entry name" value="PP-binding"/>
    <property type="match status" value="2"/>
</dbReference>
<feature type="region of interest" description="Disordered" evidence="4">
    <location>
        <begin position="990"/>
        <end position="1011"/>
    </location>
</feature>
<dbReference type="InterPro" id="IPR020806">
    <property type="entry name" value="PKS_PP-bd"/>
</dbReference>
<dbReference type="Pfam" id="PF00756">
    <property type="entry name" value="Esterase"/>
    <property type="match status" value="1"/>
</dbReference>
<evidence type="ECO:0000256" key="4">
    <source>
        <dbReference type="SAM" id="MobiDB-lite"/>
    </source>
</evidence>
<dbReference type="Gene3D" id="3.30.559.10">
    <property type="entry name" value="Chloramphenicol acetyltransferase-like domain"/>
    <property type="match status" value="2"/>
</dbReference>
<dbReference type="CDD" id="cd05930">
    <property type="entry name" value="A_NRPS"/>
    <property type="match status" value="1"/>
</dbReference>
<name>A0ABQ4HTI9_9ACTN</name>
<dbReference type="Gene3D" id="3.40.50.1820">
    <property type="entry name" value="alpha/beta hydrolase"/>
    <property type="match status" value="1"/>
</dbReference>
<dbReference type="InterPro" id="IPR000873">
    <property type="entry name" value="AMP-dep_synth/lig_dom"/>
</dbReference>
<feature type="domain" description="Carrier" evidence="5">
    <location>
        <begin position="918"/>
        <end position="993"/>
    </location>
</feature>
<evidence type="ECO:0000256" key="3">
    <source>
        <dbReference type="ARBA" id="ARBA00022553"/>
    </source>
</evidence>
<organism evidence="6 7">
    <name type="scientific">Micromonospora andamanensis</name>
    <dbReference type="NCBI Taxonomy" id="1287068"/>
    <lineage>
        <taxon>Bacteria</taxon>
        <taxon>Bacillati</taxon>
        <taxon>Actinomycetota</taxon>
        <taxon>Actinomycetes</taxon>
        <taxon>Micromonosporales</taxon>
        <taxon>Micromonosporaceae</taxon>
        <taxon>Micromonospora</taxon>
    </lineage>
</organism>
<accession>A0ABQ4HTI9</accession>